<gene>
    <name evidence="3" type="ORF">P171DRAFT_487621</name>
</gene>
<organism evidence="3 4">
    <name type="scientific">Karstenula rhodostoma CBS 690.94</name>
    <dbReference type="NCBI Taxonomy" id="1392251"/>
    <lineage>
        <taxon>Eukaryota</taxon>
        <taxon>Fungi</taxon>
        <taxon>Dikarya</taxon>
        <taxon>Ascomycota</taxon>
        <taxon>Pezizomycotina</taxon>
        <taxon>Dothideomycetes</taxon>
        <taxon>Pleosporomycetidae</taxon>
        <taxon>Pleosporales</taxon>
        <taxon>Massarineae</taxon>
        <taxon>Didymosphaeriaceae</taxon>
        <taxon>Karstenula</taxon>
    </lineage>
</organism>
<comment type="caution">
    <text evidence="3">The sequence shown here is derived from an EMBL/GenBank/DDBJ whole genome shotgun (WGS) entry which is preliminary data.</text>
</comment>
<dbReference type="Proteomes" id="UP000799764">
    <property type="component" value="Unassembled WGS sequence"/>
</dbReference>
<keyword evidence="4" id="KW-1185">Reference proteome</keyword>
<dbReference type="OrthoDB" id="10464144at2759"/>
<evidence type="ECO:0000313" key="3">
    <source>
        <dbReference type="EMBL" id="KAF2442383.1"/>
    </source>
</evidence>
<reference evidence="3" key="1">
    <citation type="journal article" date="2020" name="Stud. Mycol.">
        <title>101 Dothideomycetes genomes: a test case for predicting lifestyles and emergence of pathogens.</title>
        <authorList>
            <person name="Haridas S."/>
            <person name="Albert R."/>
            <person name="Binder M."/>
            <person name="Bloem J."/>
            <person name="Labutti K."/>
            <person name="Salamov A."/>
            <person name="Andreopoulos B."/>
            <person name="Baker S."/>
            <person name="Barry K."/>
            <person name="Bills G."/>
            <person name="Bluhm B."/>
            <person name="Cannon C."/>
            <person name="Castanera R."/>
            <person name="Culley D."/>
            <person name="Daum C."/>
            <person name="Ezra D."/>
            <person name="Gonzalez J."/>
            <person name="Henrissat B."/>
            <person name="Kuo A."/>
            <person name="Liang C."/>
            <person name="Lipzen A."/>
            <person name="Lutzoni F."/>
            <person name="Magnuson J."/>
            <person name="Mondo S."/>
            <person name="Nolan M."/>
            <person name="Ohm R."/>
            <person name="Pangilinan J."/>
            <person name="Park H.-J."/>
            <person name="Ramirez L."/>
            <person name="Alfaro M."/>
            <person name="Sun H."/>
            <person name="Tritt A."/>
            <person name="Yoshinaga Y."/>
            <person name="Zwiers L.-H."/>
            <person name="Turgeon B."/>
            <person name="Goodwin S."/>
            <person name="Spatafora J."/>
            <person name="Crous P."/>
            <person name="Grigoriev I."/>
        </authorList>
    </citation>
    <scope>NUCLEOTIDE SEQUENCE</scope>
    <source>
        <strain evidence="3">CBS 690.94</strain>
    </source>
</reference>
<dbReference type="AlphaFoldDB" id="A0A9P4PFV5"/>
<proteinExistence type="predicted"/>
<evidence type="ECO:0000256" key="1">
    <source>
        <dbReference type="SAM" id="MobiDB-lite"/>
    </source>
</evidence>
<accession>A0A9P4PFV5</accession>
<dbReference type="PROSITE" id="PS51257">
    <property type="entry name" value="PROKAR_LIPOPROTEIN"/>
    <property type="match status" value="1"/>
</dbReference>
<keyword evidence="2" id="KW-0812">Transmembrane</keyword>
<evidence type="ECO:0000256" key="2">
    <source>
        <dbReference type="SAM" id="Phobius"/>
    </source>
</evidence>
<feature type="transmembrane region" description="Helical" evidence="2">
    <location>
        <begin position="6"/>
        <end position="27"/>
    </location>
</feature>
<feature type="region of interest" description="Disordered" evidence="1">
    <location>
        <begin position="81"/>
        <end position="100"/>
    </location>
</feature>
<keyword evidence="2" id="KW-1133">Transmembrane helix</keyword>
<name>A0A9P4PFV5_9PLEO</name>
<evidence type="ECO:0000313" key="4">
    <source>
        <dbReference type="Proteomes" id="UP000799764"/>
    </source>
</evidence>
<keyword evidence="2" id="KW-0472">Membrane</keyword>
<dbReference type="EMBL" id="MU001504">
    <property type="protein sequence ID" value="KAF2442383.1"/>
    <property type="molecule type" value="Genomic_DNA"/>
</dbReference>
<protein>
    <submittedName>
        <fullName evidence="3">Uncharacterized protein</fullName>
    </submittedName>
</protein>
<sequence length="150" mass="16880">MCVGKMVSNLHIALLFGISGCAVYFLLRKITLGASNHAKSKTTKPPSDIDFIASIIRKRERTAREEADQLNKLKFVDTQSNGEFEDLPDSDDDRKARHVGSGRKYSYWANQARMRRKQAAAKRRLEALDKAREKRLNLGAEASKGLDLES</sequence>